<feature type="domain" description="L,D-TPase catalytic" evidence="8">
    <location>
        <begin position="177"/>
        <end position="312"/>
    </location>
</feature>
<dbReference type="SUPFAM" id="SSF54427">
    <property type="entry name" value="NTF2-like"/>
    <property type="match status" value="1"/>
</dbReference>
<evidence type="ECO:0000313" key="9">
    <source>
        <dbReference type="EMBL" id="MBO1250187.1"/>
    </source>
</evidence>
<organism evidence="9 10">
    <name type="scientific">Comamonas denitrificans</name>
    <dbReference type="NCBI Taxonomy" id="117506"/>
    <lineage>
        <taxon>Bacteria</taxon>
        <taxon>Pseudomonadati</taxon>
        <taxon>Pseudomonadota</taxon>
        <taxon>Betaproteobacteria</taxon>
        <taxon>Burkholderiales</taxon>
        <taxon>Comamonadaceae</taxon>
        <taxon>Comamonas</taxon>
    </lineage>
</organism>
<feature type="active site" description="Nucleophile" evidence="7">
    <location>
        <position position="287"/>
    </location>
</feature>
<dbReference type="GO" id="GO:0016740">
    <property type="term" value="F:transferase activity"/>
    <property type="evidence" value="ECO:0007669"/>
    <property type="project" value="UniProtKB-KW"/>
</dbReference>
<evidence type="ECO:0000313" key="10">
    <source>
        <dbReference type="Proteomes" id="UP000664731"/>
    </source>
</evidence>
<evidence type="ECO:0000259" key="8">
    <source>
        <dbReference type="PROSITE" id="PS52029"/>
    </source>
</evidence>
<protein>
    <submittedName>
        <fullName evidence="9">L,D-transpeptidase family protein</fullName>
    </submittedName>
</protein>
<dbReference type="AlphaFoldDB" id="A0A939KC35"/>
<gene>
    <name evidence="9" type="ORF">J1777_10180</name>
</gene>
<proteinExistence type="inferred from homology"/>
<comment type="pathway">
    <text evidence="1 7">Cell wall biogenesis; peptidoglycan biosynthesis.</text>
</comment>
<dbReference type="PANTHER" id="PTHR36699">
    <property type="entry name" value="LD-TRANSPEPTIDASE"/>
    <property type="match status" value="1"/>
</dbReference>
<evidence type="ECO:0000256" key="2">
    <source>
        <dbReference type="ARBA" id="ARBA00005992"/>
    </source>
</evidence>
<dbReference type="Pfam" id="PF24125">
    <property type="entry name" value="Cds6_C"/>
    <property type="match status" value="1"/>
</dbReference>
<evidence type="ECO:0000256" key="5">
    <source>
        <dbReference type="ARBA" id="ARBA00022984"/>
    </source>
</evidence>
<dbReference type="SUPFAM" id="SSF141523">
    <property type="entry name" value="L,D-transpeptidase catalytic domain-like"/>
    <property type="match status" value="1"/>
</dbReference>
<dbReference type="Pfam" id="PF03734">
    <property type="entry name" value="YkuD"/>
    <property type="match status" value="1"/>
</dbReference>
<keyword evidence="5 7" id="KW-0573">Peptidoglycan synthesis</keyword>
<dbReference type="InterPro" id="IPR032710">
    <property type="entry name" value="NTF2-like_dom_sf"/>
</dbReference>
<dbReference type="PROSITE" id="PS52029">
    <property type="entry name" value="LD_TPASE"/>
    <property type="match status" value="1"/>
</dbReference>
<dbReference type="GO" id="GO:0008360">
    <property type="term" value="P:regulation of cell shape"/>
    <property type="evidence" value="ECO:0007669"/>
    <property type="project" value="UniProtKB-UniRule"/>
</dbReference>
<dbReference type="EMBL" id="JAFNME010000021">
    <property type="protein sequence ID" value="MBO1250187.1"/>
    <property type="molecule type" value="Genomic_DNA"/>
</dbReference>
<evidence type="ECO:0000256" key="6">
    <source>
        <dbReference type="ARBA" id="ARBA00023316"/>
    </source>
</evidence>
<feature type="active site" description="Proton donor/acceptor" evidence="7">
    <location>
        <position position="270"/>
    </location>
</feature>
<accession>A0A939KC35</accession>
<reference evidence="9" key="1">
    <citation type="submission" date="2021-03" db="EMBL/GenBank/DDBJ databases">
        <title>Comamonas denitrificans.</title>
        <authorList>
            <person name="Finster K."/>
        </authorList>
    </citation>
    <scope>NUCLEOTIDE SEQUENCE</scope>
    <source>
        <strain evidence="9">MM2021_4</strain>
    </source>
</reference>
<keyword evidence="4 7" id="KW-0133">Cell shape</keyword>
<keyword evidence="3" id="KW-0808">Transferase</keyword>
<dbReference type="InterPro" id="IPR038063">
    <property type="entry name" value="Transpep_catalytic_dom"/>
</dbReference>
<evidence type="ECO:0000256" key="4">
    <source>
        <dbReference type="ARBA" id="ARBA00022960"/>
    </source>
</evidence>
<keyword evidence="10" id="KW-1185">Reference proteome</keyword>
<evidence type="ECO:0000256" key="3">
    <source>
        <dbReference type="ARBA" id="ARBA00022679"/>
    </source>
</evidence>
<dbReference type="GO" id="GO:0004180">
    <property type="term" value="F:carboxypeptidase activity"/>
    <property type="evidence" value="ECO:0007669"/>
    <property type="project" value="UniProtKB-ARBA"/>
</dbReference>
<dbReference type="CDD" id="cd16913">
    <property type="entry name" value="YkuD_like"/>
    <property type="match status" value="1"/>
</dbReference>
<evidence type="ECO:0000256" key="7">
    <source>
        <dbReference type="PROSITE-ProRule" id="PRU01373"/>
    </source>
</evidence>
<sequence length="439" mass="48472">MVDRERNHWKLTSFAPPFLCRVRFGRGSFFELILLRLLSLLRRCCWSAVLALSLVPLWSHSAATPLRDGQAEQRLMQVLALTSAGLTQQALPLAEELVRDYPNFQLAQLALGDLLLAQTGQLATLGSTTAPTSEARDTLNALRVESLRRLAAQKQGLVPPPGTVPAQLLQLPKSYRHAIAIDAALSRLYLLENGPQGLRIVADYYASVGKMGIDKTTEGDQRTPLGVYFITSNLDPKTLDKFYGAGALPLNYPNPLDVRRGKTGHGIWLHGTPPEQFSRAPQATDGCVALANPDLERLLRTVQTRTTAVVIAPSLTWVPADDLAPLRDSFVATLAAWQEAKSGNDLSALLSFYTDDFQGLKKITRQAWSQQLAADMAKQKGRPLVLKELSLMHWQDEEDTMVVTFGAVPQGERSGSTLRQYWRFAKGQGWKIFFEGKIG</sequence>
<dbReference type="InterPro" id="IPR056203">
    <property type="entry name" value="Cds6_C"/>
</dbReference>
<dbReference type="GO" id="GO:0071555">
    <property type="term" value="P:cell wall organization"/>
    <property type="evidence" value="ECO:0007669"/>
    <property type="project" value="UniProtKB-UniRule"/>
</dbReference>
<comment type="caution">
    <text evidence="9">The sequence shown here is derived from an EMBL/GenBank/DDBJ whole genome shotgun (WGS) entry which is preliminary data.</text>
</comment>
<name>A0A939KC35_9BURK</name>
<evidence type="ECO:0000256" key="1">
    <source>
        <dbReference type="ARBA" id="ARBA00004752"/>
    </source>
</evidence>
<dbReference type="InterPro" id="IPR005490">
    <property type="entry name" value="LD_TPept_cat_dom"/>
</dbReference>
<dbReference type="PANTHER" id="PTHR36699:SF1">
    <property type="entry name" value="L,D-TRANSPEPTIDASE YAFK-RELATED"/>
    <property type="match status" value="1"/>
</dbReference>
<dbReference type="Proteomes" id="UP000664731">
    <property type="component" value="Unassembled WGS sequence"/>
</dbReference>
<keyword evidence="6 7" id="KW-0961">Cell wall biogenesis/degradation</keyword>
<dbReference type="GO" id="GO:0009252">
    <property type="term" value="P:peptidoglycan biosynthetic process"/>
    <property type="evidence" value="ECO:0007669"/>
    <property type="project" value="UniProtKB-KW"/>
</dbReference>
<comment type="similarity">
    <text evidence="2">Belongs to the YkuD family.</text>
</comment>
<dbReference type="Gene3D" id="2.40.440.10">
    <property type="entry name" value="L,D-transpeptidase catalytic domain-like"/>
    <property type="match status" value="1"/>
</dbReference>